<sequence>MSDKRTYNTEVYQADKVLPEHLQLWLNKHNSHGIYSTCEWFYALSQFKKRHQHTAAVCYCWLFMFDQGVPCIAIALETNARKLKLITNFYTPFCDIFYDKTVLSHTDAWTIILNQLSINYPEWLSLEIAPVFPDQFAIIKTSTAILPVSTFQYHFSVNYHSNLTDFATYWSSRSSRLKNTYQRRLKTLAKHNSRLDIYTEFDEEVKQLYWQIYQQSWKIQEPSEDFINWLMVWAGQNKKLQLGVLRIDEQPAAFQLWLLEGNTASIYKLAQDKQFDSFSPGTVLTKSMIERLSEEHNVQRIDFLLGNDDFKSLWMDSKTDVVGIEIINQTSISGKAFALMYKLRDQIKQRTGINFSRRSVTK</sequence>
<reference evidence="2" key="1">
    <citation type="submission" date="2019-04" db="EMBL/GenBank/DDBJ databases">
        <authorList>
            <person name="Brambilla D."/>
        </authorList>
    </citation>
    <scope>NUCLEOTIDE SEQUENCE</scope>
    <source>
        <strain evidence="2">BAL1</strain>
    </source>
</reference>
<evidence type="ECO:0000259" key="1">
    <source>
        <dbReference type="Pfam" id="PF13480"/>
    </source>
</evidence>
<evidence type="ECO:0000313" key="2">
    <source>
        <dbReference type="EMBL" id="VHO04934.1"/>
    </source>
</evidence>
<dbReference type="Pfam" id="PF13480">
    <property type="entry name" value="Acetyltransf_6"/>
    <property type="match status" value="1"/>
</dbReference>
<feature type="domain" description="BioF2-like acetyltransferase" evidence="1">
    <location>
        <begin position="177"/>
        <end position="312"/>
    </location>
</feature>
<dbReference type="Gene3D" id="3.40.630.30">
    <property type="match status" value="1"/>
</dbReference>
<protein>
    <recommendedName>
        <fullName evidence="1">BioF2-like acetyltransferase domain-containing protein</fullName>
    </recommendedName>
</protein>
<dbReference type="InterPro" id="IPR038740">
    <property type="entry name" value="BioF2-like_GNAT_dom"/>
</dbReference>
<dbReference type="SUPFAM" id="SSF55729">
    <property type="entry name" value="Acyl-CoA N-acyltransferases (Nat)"/>
    <property type="match status" value="1"/>
</dbReference>
<proteinExistence type="predicted"/>
<gene>
    <name evidence="2" type="ORF">BAL341_2200</name>
</gene>
<organism evidence="2">
    <name type="scientific">Rheinheimera sp. BAL341</name>
    <dbReference type="NCBI Taxonomy" id="1708203"/>
    <lineage>
        <taxon>Bacteria</taxon>
        <taxon>Pseudomonadati</taxon>
        <taxon>Pseudomonadota</taxon>
        <taxon>Gammaproteobacteria</taxon>
        <taxon>Chromatiales</taxon>
        <taxon>Chromatiaceae</taxon>
        <taxon>Rheinheimera</taxon>
    </lineage>
</organism>
<dbReference type="AlphaFoldDB" id="A0A486XQR5"/>
<dbReference type="InterPro" id="IPR016181">
    <property type="entry name" value="Acyl_CoA_acyltransferase"/>
</dbReference>
<dbReference type="EMBL" id="CAAJGR010000118">
    <property type="protein sequence ID" value="VHO04934.1"/>
    <property type="molecule type" value="Genomic_DNA"/>
</dbReference>
<name>A0A486XQR5_9GAMM</name>
<accession>A0A486XQR5</accession>